<feature type="compositionally biased region" description="Polar residues" evidence="1">
    <location>
        <begin position="16"/>
        <end position="32"/>
    </location>
</feature>
<keyword evidence="3" id="KW-0808">Transferase</keyword>
<dbReference type="Pfam" id="PF20516">
    <property type="entry name" value="PDDEXK_12"/>
    <property type="match status" value="1"/>
</dbReference>
<proteinExistence type="predicted"/>
<comment type="caution">
    <text evidence="3">The sequence shown here is derived from an EMBL/GenBank/DDBJ whole genome shotgun (WGS) entry which is preliminary data.</text>
</comment>
<name>A0ABR2XDA1_9PEZI</name>
<evidence type="ECO:0000259" key="2">
    <source>
        <dbReference type="Pfam" id="PF20516"/>
    </source>
</evidence>
<dbReference type="GO" id="GO:0032259">
    <property type="term" value="P:methylation"/>
    <property type="evidence" value="ECO:0007669"/>
    <property type="project" value="UniProtKB-KW"/>
</dbReference>
<organism evidence="3 4">
    <name type="scientific">Seiridium cardinale</name>
    <dbReference type="NCBI Taxonomy" id="138064"/>
    <lineage>
        <taxon>Eukaryota</taxon>
        <taxon>Fungi</taxon>
        <taxon>Dikarya</taxon>
        <taxon>Ascomycota</taxon>
        <taxon>Pezizomycotina</taxon>
        <taxon>Sordariomycetes</taxon>
        <taxon>Xylariomycetidae</taxon>
        <taxon>Amphisphaeriales</taxon>
        <taxon>Sporocadaceae</taxon>
        <taxon>Seiridium</taxon>
    </lineage>
</organism>
<accession>A0ABR2XDA1</accession>
<dbReference type="Proteomes" id="UP001465668">
    <property type="component" value="Unassembled WGS sequence"/>
</dbReference>
<gene>
    <name evidence="3" type="ORF">SCAR479_11661</name>
</gene>
<feature type="compositionally biased region" description="Polar residues" evidence="1">
    <location>
        <begin position="85"/>
        <end position="96"/>
    </location>
</feature>
<feature type="region of interest" description="Disordered" evidence="1">
    <location>
        <begin position="1"/>
        <end position="105"/>
    </location>
</feature>
<keyword evidence="4" id="KW-1185">Reference proteome</keyword>
<dbReference type="InterPro" id="IPR046797">
    <property type="entry name" value="PDDEXK_12"/>
</dbReference>
<keyword evidence="3" id="KW-0489">Methyltransferase</keyword>
<evidence type="ECO:0000256" key="1">
    <source>
        <dbReference type="SAM" id="MobiDB-lite"/>
    </source>
</evidence>
<evidence type="ECO:0000313" key="4">
    <source>
        <dbReference type="Proteomes" id="UP001465668"/>
    </source>
</evidence>
<reference evidence="3 4" key="1">
    <citation type="submission" date="2024-02" db="EMBL/GenBank/DDBJ databases">
        <title>First draft genome assembly of two strains of Seiridium cardinale.</title>
        <authorList>
            <person name="Emiliani G."/>
            <person name="Scali E."/>
        </authorList>
    </citation>
    <scope>NUCLEOTIDE SEQUENCE [LARGE SCALE GENOMIC DNA]</scope>
    <source>
        <strain evidence="3 4">BM-138-000479</strain>
    </source>
</reference>
<feature type="domain" description="PD-(D/E)XK nuclease-like" evidence="2">
    <location>
        <begin position="190"/>
        <end position="486"/>
    </location>
</feature>
<protein>
    <submittedName>
        <fullName evidence="3">Methyltransferase type 11</fullName>
    </submittedName>
</protein>
<evidence type="ECO:0000313" key="3">
    <source>
        <dbReference type="EMBL" id="KAK9771732.1"/>
    </source>
</evidence>
<dbReference type="EMBL" id="JARVKM010000071">
    <property type="protein sequence ID" value="KAK9771732.1"/>
    <property type="molecule type" value="Genomic_DNA"/>
</dbReference>
<dbReference type="GO" id="GO:0008168">
    <property type="term" value="F:methyltransferase activity"/>
    <property type="evidence" value="ECO:0007669"/>
    <property type="project" value="UniProtKB-KW"/>
</dbReference>
<sequence length="501" mass="56067">MVARQLIVDWVESVEPPTSLQTNKRSRQSSTPPAEPPTKRKRIRDDQAGDTTTMPSTPPETDPDILIPLRESRKRGQNDQDVADINTTPKASASSRSEPRAKGAPLQKRIKFLPIKTIDGLGLLEKPITITTFDNDPVLPEDVRSLYRNIRRASNQIGVLPSEIRTELERESKDELFDHFFRAPLPIQVGESTVQERVRMLERHSQIHRIQQAAVASERLHRREFGWNNHVHTPLLELVFGSMPLEPQRTHQPQRVATRVEAVMSATIAGNSVPSIRPQDPYQGPWPLAASVSLNSSARNSEQDLEDTELVKADGVDQVHSRSRSRKVDYVVVLDIAETDPLHSAIRNASFEEATGKLHVNQTEYPSVALSPIAVSIETKANVDDARVQLGIWIAAWHKRMYDLRARASGDRITSWTRPDTANPALVSTPQILVERHRWELYFACDRGQRIELIGPVYLGSTSSLVGAYALISCLEAVKGWVKTVFAEQAEAWFRSGVAGT</sequence>